<dbReference type="InterPro" id="IPR022555">
    <property type="entry name" value="DUF2577"/>
</dbReference>
<name>A0A0Q3VKE2_9BACI</name>
<reference evidence="1 2" key="1">
    <citation type="submission" date="2015-09" db="EMBL/GenBank/DDBJ databases">
        <title>Genome sequencing project for genomic taxonomy and phylogenomics of Bacillus-like bacteria.</title>
        <authorList>
            <person name="Liu B."/>
            <person name="Wang J."/>
            <person name="Zhu Y."/>
            <person name="Liu G."/>
            <person name="Chen Q."/>
            <person name="Chen Z."/>
            <person name="Lan J."/>
            <person name="Che J."/>
            <person name="Ge C."/>
            <person name="Shi H."/>
            <person name="Pan Z."/>
            <person name="Liu X."/>
        </authorList>
    </citation>
    <scope>NUCLEOTIDE SEQUENCE [LARGE SCALE GENOMIC DNA]</scope>
    <source>
        <strain evidence="1 2">FJAT-18043</strain>
    </source>
</reference>
<sequence>MNNIVQSFKKAAVDAIQAADPTAIQFGHVTSTSPLKILVEQKKELSIAQLILTRNVRDYEVEMLVDHMTEVAEGHSHGYKGKKKFTVHNALKVGDSVILLKMQGGQKYLVLDKEVV</sequence>
<evidence type="ECO:0000313" key="1">
    <source>
        <dbReference type="EMBL" id="KQL21767.1"/>
    </source>
</evidence>
<organism evidence="1 2">
    <name type="scientific">Cytobacillus solani</name>
    <dbReference type="NCBI Taxonomy" id="1637975"/>
    <lineage>
        <taxon>Bacteria</taxon>
        <taxon>Bacillati</taxon>
        <taxon>Bacillota</taxon>
        <taxon>Bacilli</taxon>
        <taxon>Bacillales</taxon>
        <taxon>Bacillaceae</taxon>
        <taxon>Cytobacillus</taxon>
    </lineage>
</organism>
<evidence type="ECO:0008006" key="3">
    <source>
        <dbReference type="Google" id="ProtNLM"/>
    </source>
</evidence>
<evidence type="ECO:0000313" key="2">
    <source>
        <dbReference type="Proteomes" id="UP000050996"/>
    </source>
</evidence>
<gene>
    <name evidence="1" type="ORF">AN957_03050</name>
</gene>
<protein>
    <recommendedName>
        <fullName evidence="3">DUF2577 domain-containing protein</fullName>
    </recommendedName>
</protein>
<comment type="caution">
    <text evidence="1">The sequence shown here is derived from an EMBL/GenBank/DDBJ whole genome shotgun (WGS) entry which is preliminary data.</text>
</comment>
<dbReference type="EMBL" id="LJIX01000006">
    <property type="protein sequence ID" value="KQL21767.1"/>
    <property type="molecule type" value="Genomic_DNA"/>
</dbReference>
<keyword evidence="2" id="KW-1185">Reference proteome</keyword>
<dbReference type="RefSeq" id="WP_056687034.1">
    <property type="nucleotide sequence ID" value="NZ_LJIX01000006.1"/>
</dbReference>
<dbReference type="STRING" id="1637975.AN957_03050"/>
<accession>A0A0Q3VKE2</accession>
<dbReference type="Pfam" id="PF10844">
    <property type="entry name" value="DUF2577"/>
    <property type="match status" value="1"/>
</dbReference>
<dbReference type="Proteomes" id="UP000050996">
    <property type="component" value="Unassembled WGS sequence"/>
</dbReference>
<dbReference type="PATRIC" id="fig|1637975.4.peg.273"/>
<proteinExistence type="predicted"/>
<dbReference type="AlphaFoldDB" id="A0A0Q3VKE2"/>